<evidence type="ECO:0000259" key="1">
    <source>
        <dbReference type="PROSITE" id="PS50181"/>
    </source>
</evidence>
<dbReference type="PROSITE" id="PS50181">
    <property type="entry name" value="FBOX"/>
    <property type="match status" value="1"/>
</dbReference>
<dbReference type="AlphaFoldDB" id="A0AAW1G2G1"/>
<accession>A0AAW1G2G1</accession>
<gene>
    <name evidence="2" type="ORF">VZT92_003195</name>
</gene>
<comment type="caution">
    <text evidence="2">The sequence shown here is derived from an EMBL/GenBank/DDBJ whole genome shotgun (WGS) entry which is preliminary data.</text>
</comment>
<dbReference type="Pfam" id="PF12937">
    <property type="entry name" value="F-box-like"/>
    <property type="match status" value="1"/>
</dbReference>
<reference evidence="2 3" key="1">
    <citation type="journal article" date="2024" name="Genome Biol. Evol.">
        <title>Chromosome-level genome assembly of the viviparous eelpout Zoarces viviparus.</title>
        <authorList>
            <person name="Fuhrmann N."/>
            <person name="Brasseur M.V."/>
            <person name="Bakowski C.E."/>
            <person name="Podsiadlowski L."/>
            <person name="Prost S."/>
            <person name="Krehenwinkel H."/>
            <person name="Mayer C."/>
        </authorList>
    </citation>
    <scope>NUCLEOTIDE SEQUENCE [LARGE SCALE GENOMIC DNA]</scope>
    <source>
        <strain evidence="2">NO-MEL_2022_Ind0_liver</strain>
    </source>
</reference>
<dbReference type="EMBL" id="JBCEZU010000013">
    <property type="protein sequence ID" value="KAK9540765.1"/>
    <property type="molecule type" value="Genomic_DNA"/>
</dbReference>
<dbReference type="Proteomes" id="UP001488805">
    <property type="component" value="Unassembled WGS sequence"/>
</dbReference>
<dbReference type="Gene3D" id="1.20.1280.50">
    <property type="match status" value="1"/>
</dbReference>
<feature type="domain" description="F-box" evidence="1">
    <location>
        <begin position="31"/>
        <end position="78"/>
    </location>
</feature>
<dbReference type="SUPFAM" id="SSF81383">
    <property type="entry name" value="F-box domain"/>
    <property type="match status" value="1"/>
</dbReference>
<evidence type="ECO:0000313" key="2">
    <source>
        <dbReference type="EMBL" id="KAK9540765.1"/>
    </source>
</evidence>
<name>A0AAW1G2G1_ZOAVI</name>
<dbReference type="InterPro" id="IPR001810">
    <property type="entry name" value="F-box_dom"/>
</dbReference>
<protein>
    <recommendedName>
        <fullName evidence="1">F-box domain-containing protein</fullName>
    </recommendedName>
</protein>
<evidence type="ECO:0000313" key="3">
    <source>
        <dbReference type="Proteomes" id="UP001488805"/>
    </source>
</evidence>
<keyword evidence="3" id="KW-1185">Reference proteome</keyword>
<dbReference type="InterPro" id="IPR036047">
    <property type="entry name" value="F-box-like_dom_sf"/>
</dbReference>
<sequence length="154" mass="17628">MQHDSTRTSPVFLVSKRRASLRPTGDTPAPENFAETLPTEMSAQIFGELDTGSLCSASQTCKLWHYIIEESDQVWRSQCLLVGAVCQREVDSDRRDGLSWKVTLVKNYTRSRLKKDWLRGRYSHVRSAEELIGRKMVPLDAETWGEILQAELDR</sequence>
<proteinExistence type="predicted"/>
<dbReference type="SMART" id="SM00256">
    <property type="entry name" value="FBOX"/>
    <property type="match status" value="1"/>
</dbReference>
<organism evidence="2 3">
    <name type="scientific">Zoarces viviparus</name>
    <name type="common">Viviparous eelpout</name>
    <name type="synonym">Blennius viviparus</name>
    <dbReference type="NCBI Taxonomy" id="48416"/>
    <lineage>
        <taxon>Eukaryota</taxon>
        <taxon>Metazoa</taxon>
        <taxon>Chordata</taxon>
        <taxon>Craniata</taxon>
        <taxon>Vertebrata</taxon>
        <taxon>Euteleostomi</taxon>
        <taxon>Actinopterygii</taxon>
        <taxon>Neopterygii</taxon>
        <taxon>Teleostei</taxon>
        <taxon>Neoteleostei</taxon>
        <taxon>Acanthomorphata</taxon>
        <taxon>Eupercaria</taxon>
        <taxon>Perciformes</taxon>
        <taxon>Cottioidei</taxon>
        <taxon>Zoarcales</taxon>
        <taxon>Zoarcidae</taxon>
        <taxon>Zoarcinae</taxon>
        <taxon>Zoarces</taxon>
    </lineage>
</organism>